<feature type="domain" description="NADP-dependent oxidoreductase" evidence="7">
    <location>
        <begin position="18"/>
        <end position="262"/>
    </location>
</feature>
<dbReference type="FunFam" id="3.20.20.100:FF:000002">
    <property type="entry name" value="2,5-diketo-D-gluconic acid reductase A"/>
    <property type="match status" value="1"/>
</dbReference>
<evidence type="ECO:0000313" key="8">
    <source>
        <dbReference type="EMBL" id="OXS40779.1"/>
    </source>
</evidence>
<protein>
    <submittedName>
        <fullName evidence="8">2,5-diketo-D-gluconic acid reductase</fullName>
    </submittedName>
</protein>
<evidence type="ECO:0000256" key="6">
    <source>
        <dbReference type="PIRSR" id="PIRSR000097-3"/>
    </source>
</evidence>
<dbReference type="InterPro" id="IPR036812">
    <property type="entry name" value="NAD(P)_OxRdtase_dom_sf"/>
</dbReference>
<dbReference type="Gene3D" id="3.20.20.100">
    <property type="entry name" value="NADP-dependent oxidoreductase domain"/>
    <property type="match status" value="1"/>
</dbReference>
<keyword evidence="3" id="KW-0560">Oxidoreductase</keyword>
<comment type="similarity">
    <text evidence="1">Belongs to the aldo/keto reductase family.</text>
</comment>
<dbReference type="PIRSF" id="PIRSF000097">
    <property type="entry name" value="AKR"/>
    <property type="match status" value="1"/>
</dbReference>
<reference evidence="8 9" key="1">
    <citation type="submission" date="2016-03" db="EMBL/GenBank/DDBJ databases">
        <title>Sequencing of Lactobacillus Species from Commercial Turkeys.</title>
        <authorList>
            <person name="Johnson T.J."/>
            <person name="Youmans B.P."/>
            <person name="Case K.A."/>
        </authorList>
    </citation>
    <scope>NUCLEOTIDE SEQUENCE [LARGE SCALE GENOMIC DNA]</scope>
    <source>
        <strain evidence="8 9">UMNLA1</strain>
    </source>
</reference>
<organism evidence="8 9">
    <name type="scientific">Ligilactobacillus agilis</name>
    <dbReference type="NCBI Taxonomy" id="1601"/>
    <lineage>
        <taxon>Bacteria</taxon>
        <taxon>Bacillati</taxon>
        <taxon>Bacillota</taxon>
        <taxon>Bacilli</taxon>
        <taxon>Lactobacillales</taxon>
        <taxon>Lactobacillaceae</taxon>
        <taxon>Ligilactobacillus</taxon>
    </lineage>
</organism>
<evidence type="ECO:0000259" key="7">
    <source>
        <dbReference type="Pfam" id="PF00248"/>
    </source>
</evidence>
<dbReference type="GO" id="GO:0016616">
    <property type="term" value="F:oxidoreductase activity, acting on the CH-OH group of donors, NAD or NADP as acceptor"/>
    <property type="evidence" value="ECO:0007669"/>
    <property type="project" value="UniProtKB-ARBA"/>
</dbReference>
<evidence type="ECO:0000256" key="3">
    <source>
        <dbReference type="ARBA" id="ARBA00023002"/>
    </source>
</evidence>
<comment type="caution">
    <text evidence="8">The sequence shown here is derived from an EMBL/GenBank/DDBJ whole genome shotgun (WGS) entry which is preliminary data.</text>
</comment>
<accession>A0A231QIX3</accession>
<evidence type="ECO:0000256" key="5">
    <source>
        <dbReference type="PIRSR" id="PIRSR000097-2"/>
    </source>
</evidence>
<dbReference type="Pfam" id="PF00248">
    <property type="entry name" value="Aldo_ket_red"/>
    <property type="match status" value="1"/>
</dbReference>
<dbReference type="Proteomes" id="UP000215261">
    <property type="component" value="Unassembled WGS sequence"/>
</dbReference>
<dbReference type="RefSeq" id="WP_089143984.1">
    <property type="nucleotide sequence ID" value="NZ_LUGD01000053.1"/>
</dbReference>
<feature type="active site" description="Proton donor" evidence="4">
    <location>
        <position position="51"/>
    </location>
</feature>
<dbReference type="AlphaFoldDB" id="A0A231QIX3"/>
<dbReference type="PROSITE" id="PS00062">
    <property type="entry name" value="ALDOKETO_REDUCTASE_2"/>
    <property type="match status" value="1"/>
</dbReference>
<dbReference type="InterPro" id="IPR020471">
    <property type="entry name" value="AKR"/>
</dbReference>
<dbReference type="PRINTS" id="PR00069">
    <property type="entry name" value="ALDKETRDTASE"/>
</dbReference>
<evidence type="ECO:0000256" key="4">
    <source>
        <dbReference type="PIRSR" id="PIRSR000097-1"/>
    </source>
</evidence>
<gene>
    <name evidence="8" type="ORF">AYP69_04260</name>
</gene>
<name>A0A231QIX3_9LACO</name>
<proteinExistence type="inferred from homology"/>
<sequence>MIKIPTKTLNDGNQIPVLGFGTYKLNGAQGVNAINSALSNGYTLLDSAFNYENEGTVGEAIRRSSIKREDIFVTSKLPGRHQTYDQAIPTIQESLYRAGLDYYDLYLIHWPNPKEDHYVEAWQALIAAQKFGLVRSIGVCNFLPEHLERLVAETGVTPAVNQIELHPYWSQASQRAYDQAHGIFTQAWSPLGRASSVLQEPVINAIANKYHKSAAQVILRWEFQLGVGIIPKANSPKHQLANLDIFDFELTPEELAAITELDKPNGRLKNQDPAVYQEF</sequence>
<dbReference type="InterPro" id="IPR023210">
    <property type="entry name" value="NADP_OxRdtase_dom"/>
</dbReference>
<dbReference type="SUPFAM" id="SSF51430">
    <property type="entry name" value="NAD(P)-linked oxidoreductase"/>
    <property type="match status" value="1"/>
</dbReference>
<evidence type="ECO:0000256" key="1">
    <source>
        <dbReference type="ARBA" id="ARBA00007905"/>
    </source>
</evidence>
<feature type="binding site" evidence="5">
    <location>
        <position position="109"/>
    </location>
    <ligand>
        <name>substrate</name>
    </ligand>
</feature>
<evidence type="ECO:0000313" key="9">
    <source>
        <dbReference type="Proteomes" id="UP000215261"/>
    </source>
</evidence>
<feature type="site" description="Lowers pKa of active site Tyr" evidence="6">
    <location>
        <position position="76"/>
    </location>
</feature>
<keyword evidence="2" id="KW-0521">NADP</keyword>
<dbReference type="CDD" id="cd19132">
    <property type="entry name" value="AKR_AKR5D1_E1"/>
    <property type="match status" value="1"/>
</dbReference>
<dbReference type="InterPro" id="IPR018170">
    <property type="entry name" value="Aldo/ket_reductase_CS"/>
</dbReference>
<dbReference type="PANTHER" id="PTHR43827:SF3">
    <property type="entry name" value="NADP-DEPENDENT OXIDOREDUCTASE DOMAIN-CONTAINING PROTEIN"/>
    <property type="match status" value="1"/>
</dbReference>
<dbReference type="EMBL" id="LUGO01000038">
    <property type="protein sequence ID" value="OXS40779.1"/>
    <property type="molecule type" value="Genomic_DNA"/>
</dbReference>
<dbReference type="PANTHER" id="PTHR43827">
    <property type="entry name" value="2,5-DIKETO-D-GLUCONIC ACID REDUCTASE"/>
    <property type="match status" value="1"/>
</dbReference>
<evidence type="ECO:0000256" key="2">
    <source>
        <dbReference type="ARBA" id="ARBA00022857"/>
    </source>
</evidence>